<dbReference type="PANTHER" id="PTHR30529:SF1">
    <property type="entry name" value="CYTOCHROME B561 HOMOLOG 2"/>
    <property type="match status" value="1"/>
</dbReference>
<evidence type="ECO:0000256" key="13">
    <source>
        <dbReference type="SAM" id="Phobius"/>
    </source>
</evidence>
<evidence type="ECO:0000256" key="8">
    <source>
        <dbReference type="ARBA" id="ARBA00022982"/>
    </source>
</evidence>
<reference evidence="15 16" key="1">
    <citation type="journal article" date="2008" name="Appl. Environ. Microbiol.">
        <title>Genomic insights into Mn(II) oxidation by the marine alphaproteobacterium Aurantimonas sp. strain SI85-9A1.</title>
        <authorList>
            <person name="Dick G.J."/>
            <person name="Podell S."/>
            <person name="Johnson H.A."/>
            <person name="Rivera-Espinoza Y."/>
            <person name="Bernier-Latmani R."/>
            <person name="McCarthy J.K."/>
            <person name="Torpey J.W."/>
            <person name="Clement B.G."/>
            <person name="Gaasterland T."/>
            <person name="Tebo B.M."/>
        </authorList>
    </citation>
    <scope>NUCLEOTIDE SEQUENCE [LARGE SCALE GENOMIC DNA]</scope>
    <source>
        <strain evidence="15 16">SI85-9A1</strain>
    </source>
</reference>
<evidence type="ECO:0000256" key="11">
    <source>
        <dbReference type="ARBA" id="ARBA00023136"/>
    </source>
</evidence>
<evidence type="ECO:0000256" key="12">
    <source>
        <dbReference type="ARBA" id="ARBA00037975"/>
    </source>
</evidence>
<keyword evidence="8" id="KW-0249">Electron transport</keyword>
<evidence type="ECO:0000256" key="6">
    <source>
        <dbReference type="ARBA" id="ARBA00022692"/>
    </source>
</evidence>
<dbReference type="GO" id="GO:0022904">
    <property type="term" value="P:respiratory electron transport chain"/>
    <property type="evidence" value="ECO:0007669"/>
    <property type="project" value="InterPro"/>
</dbReference>
<dbReference type="GO" id="GO:0020037">
    <property type="term" value="F:heme binding"/>
    <property type="evidence" value="ECO:0007669"/>
    <property type="project" value="TreeGrafter"/>
</dbReference>
<dbReference type="EMBL" id="AAPJ01000008">
    <property type="protein sequence ID" value="EAS48637.1"/>
    <property type="molecule type" value="Genomic_DNA"/>
</dbReference>
<proteinExistence type="inferred from homology"/>
<feature type="transmembrane region" description="Helical" evidence="13">
    <location>
        <begin position="207"/>
        <end position="229"/>
    </location>
</feature>
<dbReference type="RefSeq" id="WP_009208983.1">
    <property type="nucleotide sequence ID" value="NZ_BBWP01000033.1"/>
</dbReference>
<dbReference type="AlphaFoldDB" id="Q1YEF4"/>
<feature type="transmembrane region" description="Helical" evidence="13">
    <location>
        <begin position="99"/>
        <end position="132"/>
    </location>
</feature>
<dbReference type="InterPro" id="IPR016174">
    <property type="entry name" value="Di-haem_cyt_TM"/>
</dbReference>
<keyword evidence="4" id="KW-1003">Cell membrane</keyword>
<evidence type="ECO:0000256" key="1">
    <source>
        <dbReference type="ARBA" id="ARBA00001970"/>
    </source>
</evidence>
<dbReference type="Proteomes" id="UP000000321">
    <property type="component" value="Unassembled WGS sequence"/>
</dbReference>
<evidence type="ECO:0000313" key="16">
    <source>
        <dbReference type="Proteomes" id="UP000000321"/>
    </source>
</evidence>
<dbReference type="InterPro" id="IPR052168">
    <property type="entry name" value="Cytochrome_b561_oxidase"/>
</dbReference>
<feature type="transmembrane region" description="Helical" evidence="13">
    <location>
        <begin position="21"/>
        <end position="42"/>
    </location>
</feature>
<keyword evidence="3" id="KW-0813">Transport</keyword>
<evidence type="ECO:0000256" key="5">
    <source>
        <dbReference type="ARBA" id="ARBA00022617"/>
    </source>
</evidence>
<evidence type="ECO:0000313" key="15">
    <source>
        <dbReference type="EMBL" id="EAS48637.1"/>
    </source>
</evidence>
<sequence>MSVSPTAGWSAAYTRYTSGAILLHWTIALAILFQLAVGLAMVHLDAMPDALRFALFQWHKTIGILVLCLTLARIAWRLVNPPPALAPTTSRAERAASGLVHLAFYALMLFVPLSGWLLVSAAAAGIPTYLFLIDSLEWPHLPVAALLPSMDAAALEDVLGFAHKWLALSFLGLLVLHVAGALKHSLVDAVPSFSRMLPHHGMARPQTRLIAIPIALAVVLSALGGGLVAGQSDALVAAEATRADRAMVAPDAGPAGGDWIVDPAQSQLGFETQFSGKTLTGTIGTWQADVRFSPEALDLAEASIAIDAASIAVDNSFVAPQVQGADGFASATHPTVTLQLGDFRAVEAGYEAGGTLTIKEKSLPVTVHFRFERNNNGTAHVTGSATVDRTAFDLGVANDPTGQYLDKAVTIRFELVAVPAGAAAAGS</sequence>
<keyword evidence="11 13" id="KW-0472">Membrane</keyword>
<evidence type="ECO:0000256" key="2">
    <source>
        <dbReference type="ARBA" id="ARBA00004651"/>
    </source>
</evidence>
<dbReference type="OrthoDB" id="1247465at2"/>
<comment type="similarity">
    <text evidence="12">Belongs to the cytochrome b561 family.</text>
</comment>
<keyword evidence="10" id="KW-0408">Iron</keyword>
<dbReference type="Gene3D" id="1.20.950.20">
    <property type="entry name" value="Transmembrane di-heme cytochromes, Chain C"/>
    <property type="match status" value="1"/>
</dbReference>
<dbReference type="SMART" id="SM00867">
    <property type="entry name" value="YceI"/>
    <property type="match status" value="1"/>
</dbReference>
<evidence type="ECO:0000256" key="4">
    <source>
        <dbReference type="ARBA" id="ARBA00022475"/>
    </source>
</evidence>
<dbReference type="Pfam" id="PF04264">
    <property type="entry name" value="YceI"/>
    <property type="match status" value="1"/>
</dbReference>
<dbReference type="InterPro" id="IPR011577">
    <property type="entry name" value="Cyt_b561_bac/Ni-Hgenase"/>
</dbReference>
<dbReference type="GO" id="GO:0009055">
    <property type="term" value="F:electron transfer activity"/>
    <property type="evidence" value="ECO:0007669"/>
    <property type="project" value="InterPro"/>
</dbReference>
<feature type="domain" description="Lipid/polyisoprenoid-binding YceI-like" evidence="14">
    <location>
        <begin position="258"/>
        <end position="418"/>
    </location>
</feature>
<keyword evidence="5" id="KW-0349">Heme</keyword>
<dbReference type="HOGENOM" id="CLU_050495_0_0_5"/>
<comment type="cofactor">
    <cofactor evidence="1">
        <name>heme b</name>
        <dbReference type="ChEBI" id="CHEBI:60344"/>
    </cofactor>
</comment>
<dbReference type="GO" id="GO:0046872">
    <property type="term" value="F:metal ion binding"/>
    <property type="evidence" value="ECO:0007669"/>
    <property type="project" value="UniProtKB-KW"/>
</dbReference>
<dbReference type="InterPro" id="IPR007372">
    <property type="entry name" value="Lipid/polyisoprenoid-bd_YceI"/>
</dbReference>
<keyword evidence="6 13" id="KW-0812">Transmembrane</keyword>
<feature type="transmembrane region" description="Helical" evidence="13">
    <location>
        <begin position="165"/>
        <end position="186"/>
    </location>
</feature>
<dbReference type="InterPro" id="IPR036761">
    <property type="entry name" value="TTHA0802/YceI-like_sf"/>
</dbReference>
<dbReference type="PANTHER" id="PTHR30529">
    <property type="entry name" value="CYTOCHROME B561"/>
    <property type="match status" value="1"/>
</dbReference>
<name>Q1YEF4_AURMS</name>
<comment type="caution">
    <text evidence="15">The sequence shown here is derived from an EMBL/GenBank/DDBJ whole genome shotgun (WGS) entry which is preliminary data.</text>
</comment>
<organism evidence="15 16">
    <name type="scientific">Aurantimonas manganoxydans (strain ATCC BAA-1229 / DSM 21871 / SI85-9A1)</name>
    <dbReference type="NCBI Taxonomy" id="287752"/>
    <lineage>
        <taxon>Bacteria</taxon>
        <taxon>Pseudomonadati</taxon>
        <taxon>Pseudomonadota</taxon>
        <taxon>Alphaproteobacteria</taxon>
        <taxon>Hyphomicrobiales</taxon>
        <taxon>Aurantimonadaceae</taxon>
        <taxon>Aurantimonas</taxon>
    </lineage>
</organism>
<evidence type="ECO:0000256" key="10">
    <source>
        <dbReference type="ARBA" id="ARBA00023004"/>
    </source>
</evidence>
<keyword evidence="16" id="KW-1185">Reference proteome</keyword>
<dbReference type="SUPFAM" id="SSF101874">
    <property type="entry name" value="YceI-like"/>
    <property type="match status" value="1"/>
</dbReference>
<feature type="transmembrane region" description="Helical" evidence="13">
    <location>
        <begin position="62"/>
        <end position="79"/>
    </location>
</feature>
<evidence type="ECO:0000256" key="7">
    <source>
        <dbReference type="ARBA" id="ARBA00022723"/>
    </source>
</evidence>
<dbReference type="Pfam" id="PF01292">
    <property type="entry name" value="Ni_hydr_CYTB"/>
    <property type="match status" value="1"/>
</dbReference>
<gene>
    <name evidence="15" type="ORF">SI859A1_01121</name>
</gene>
<protein>
    <submittedName>
        <fullName evidence="15">Conserved hypothetical membrane protein</fullName>
    </submittedName>
</protein>
<keyword evidence="9 13" id="KW-1133">Transmembrane helix</keyword>
<evidence type="ECO:0000256" key="9">
    <source>
        <dbReference type="ARBA" id="ARBA00022989"/>
    </source>
</evidence>
<dbReference type="GO" id="GO:0005886">
    <property type="term" value="C:plasma membrane"/>
    <property type="evidence" value="ECO:0007669"/>
    <property type="project" value="UniProtKB-SubCell"/>
</dbReference>
<accession>Q1YEF4</accession>
<dbReference type="Gene3D" id="2.40.128.110">
    <property type="entry name" value="Lipid/polyisoprenoid-binding, YceI-like"/>
    <property type="match status" value="1"/>
</dbReference>
<evidence type="ECO:0000259" key="14">
    <source>
        <dbReference type="SMART" id="SM00867"/>
    </source>
</evidence>
<keyword evidence="7" id="KW-0479">Metal-binding</keyword>
<dbReference type="SUPFAM" id="SSF81342">
    <property type="entry name" value="Transmembrane di-heme cytochromes"/>
    <property type="match status" value="1"/>
</dbReference>
<dbReference type="BioCyc" id="AURANTIMONAS:SI859A1_01121-MONOMER"/>
<evidence type="ECO:0000256" key="3">
    <source>
        <dbReference type="ARBA" id="ARBA00022448"/>
    </source>
</evidence>
<comment type="subcellular location">
    <subcellularLocation>
        <location evidence="2">Cell membrane</location>
        <topology evidence="2">Multi-pass membrane protein</topology>
    </subcellularLocation>
</comment>